<dbReference type="InterPro" id="IPR016181">
    <property type="entry name" value="Acyl_CoA_acyltransferase"/>
</dbReference>
<dbReference type="GO" id="GO:0016747">
    <property type="term" value="F:acyltransferase activity, transferring groups other than amino-acyl groups"/>
    <property type="evidence" value="ECO:0007669"/>
    <property type="project" value="InterPro"/>
</dbReference>
<reference evidence="2 3" key="1">
    <citation type="submission" date="2018-06" db="EMBL/GenBank/DDBJ databases">
        <title>Genomic Encyclopedia of Type Strains, Phase I: the one thousand microbial genomes (KMG-I) project.</title>
        <authorList>
            <person name="Kyrpides N."/>
        </authorList>
    </citation>
    <scope>NUCLEOTIDE SEQUENCE [LARGE SCALE GENOMIC DNA]</scope>
    <source>
        <strain evidence="2 3">DSM 19573</strain>
    </source>
</reference>
<feature type="domain" description="N-acetyltransferase" evidence="1">
    <location>
        <begin position="11"/>
        <end position="169"/>
    </location>
</feature>
<evidence type="ECO:0000313" key="2">
    <source>
        <dbReference type="EMBL" id="PYG87413.1"/>
    </source>
</evidence>
<dbReference type="Proteomes" id="UP000248132">
    <property type="component" value="Unassembled WGS sequence"/>
</dbReference>
<dbReference type="SUPFAM" id="SSF55729">
    <property type="entry name" value="Acyl-CoA N-acyltransferases (Nat)"/>
    <property type="match status" value="1"/>
</dbReference>
<protein>
    <submittedName>
        <fullName evidence="2">Ribosomal protein S18 acetylase RimI-like enzyme</fullName>
    </submittedName>
</protein>
<organism evidence="2 3">
    <name type="scientific">Ruminiclostridium sufflavum DSM 19573</name>
    <dbReference type="NCBI Taxonomy" id="1121337"/>
    <lineage>
        <taxon>Bacteria</taxon>
        <taxon>Bacillati</taxon>
        <taxon>Bacillota</taxon>
        <taxon>Clostridia</taxon>
        <taxon>Eubacteriales</taxon>
        <taxon>Oscillospiraceae</taxon>
        <taxon>Ruminiclostridium</taxon>
    </lineage>
</organism>
<sequence length="175" mass="20409">MLDINIEDDTLYIKSINKNSIGNIYSIYRNTYDFSFATGIFDLINYDQFSHQLSKFITRQEAFFLDICFKASGEAIGFVKGSIIQDEKIGWINSLAINKLYQRNGYGQKVMELLEKYLEQHFNITRNYLSVHKNNSAGIKFWSTCGYEECFNLSDICPDKSNQLIRFMYKDCSLI</sequence>
<dbReference type="Pfam" id="PF00583">
    <property type="entry name" value="Acetyltransf_1"/>
    <property type="match status" value="1"/>
</dbReference>
<evidence type="ECO:0000259" key="1">
    <source>
        <dbReference type="PROSITE" id="PS51186"/>
    </source>
</evidence>
<gene>
    <name evidence="2" type="ORF">LY28_02081</name>
</gene>
<proteinExistence type="predicted"/>
<keyword evidence="2" id="KW-0687">Ribonucleoprotein</keyword>
<keyword evidence="2" id="KW-0689">Ribosomal protein</keyword>
<dbReference type="Gene3D" id="3.40.630.30">
    <property type="match status" value="1"/>
</dbReference>
<dbReference type="AlphaFoldDB" id="A0A318XK54"/>
<evidence type="ECO:0000313" key="3">
    <source>
        <dbReference type="Proteomes" id="UP000248132"/>
    </source>
</evidence>
<comment type="caution">
    <text evidence="2">The sequence shown here is derived from an EMBL/GenBank/DDBJ whole genome shotgun (WGS) entry which is preliminary data.</text>
</comment>
<dbReference type="InterPro" id="IPR000182">
    <property type="entry name" value="GNAT_dom"/>
</dbReference>
<dbReference type="PANTHER" id="PTHR43415:SF3">
    <property type="entry name" value="GNAT-FAMILY ACETYLTRANSFERASE"/>
    <property type="match status" value="1"/>
</dbReference>
<dbReference type="CDD" id="cd04301">
    <property type="entry name" value="NAT_SF"/>
    <property type="match status" value="1"/>
</dbReference>
<dbReference type="RefSeq" id="WP_110462113.1">
    <property type="nucleotide sequence ID" value="NZ_QKMR01000011.1"/>
</dbReference>
<dbReference type="PROSITE" id="PS51186">
    <property type="entry name" value="GNAT"/>
    <property type="match status" value="1"/>
</dbReference>
<dbReference type="GO" id="GO:0005840">
    <property type="term" value="C:ribosome"/>
    <property type="evidence" value="ECO:0007669"/>
    <property type="project" value="UniProtKB-KW"/>
</dbReference>
<name>A0A318XK54_9FIRM</name>
<accession>A0A318XK54</accession>
<dbReference type="EMBL" id="QKMR01000011">
    <property type="protein sequence ID" value="PYG87413.1"/>
    <property type="molecule type" value="Genomic_DNA"/>
</dbReference>
<dbReference type="OrthoDB" id="9127144at2"/>
<keyword evidence="3" id="KW-1185">Reference proteome</keyword>
<dbReference type="PANTHER" id="PTHR43415">
    <property type="entry name" value="SPERMIDINE N(1)-ACETYLTRANSFERASE"/>
    <property type="match status" value="1"/>
</dbReference>